<sequence length="304" mass="34561">MGKIKWFSPNQGILTVSIASYGITLGQSANQYLSGGEKIRFGISESKDYLFIQIVDSSEDDSYSIPEGIQGSKPIRITCREFIRYLQLETDINTKNTNRYYTSFDSSSRIFTVDLNKELKREKKESVQLEKMVVANNEFFQNLFNPVYRSSSRSFIPISIEDGETKVVENGVKPTIRYGEIDFDLATEGIPDFKLRFNMALVNDTSEKLLGYFLTGGSLKNMTEDEKNAIYDEDFGLLIAVDKNSEIQAMCFVEVYDRLGPGSIIPLSHFEKKPGINNDYIIRQMINKNLPFLVEGDSEHEDSN</sequence>
<dbReference type="Proteomes" id="UP001619911">
    <property type="component" value="Unassembled WGS sequence"/>
</dbReference>
<evidence type="ECO:0000313" key="1">
    <source>
        <dbReference type="EMBL" id="MFK2827126.1"/>
    </source>
</evidence>
<organism evidence="1 2">
    <name type="scientific">Bacillus lumedeiriae</name>
    <dbReference type="NCBI Taxonomy" id="3058829"/>
    <lineage>
        <taxon>Bacteria</taxon>
        <taxon>Bacillati</taxon>
        <taxon>Bacillota</taxon>
        <taxon>Bacilli</taxon>
        <taxon>Bacillales</taxon>
        <taxon>Bacillaceae</taxon>
        <taxon>Bacillus</taxon>
    </lineage>
</organism>
<evidence type="ECO:0000313" key="2">
    <source>
        <dbReference type="Proteomes" id="UP001619911"/>
    </source>
</evidence>
<keyword evidence="2" id="KW-1185">Reference proteome</keyword>
<reference evidence="1 2" key="1">
    <citation type="submission" date="2023-07" db="EMBL/GenBank/DDBJ databases">
        <title>Bacillus lucianemedeirus sp. nov, a new species isolated from an immunobiological production facility.</title>
        <authorList>
            <person name="Costa L.V."/>
            <person name="Miranda R.V.S.L."/>
            <person name="Brandao M.L.L."/>
            <person name="Reis C.M.F."/>
            <person name="Frazao A.M."/>
            <person name="Cruz F.V."/>
            <person name="Baio P.V.P."/>
            <person name="Veras J.F.C."/>
            <person name="Ramos J.N."/>
            <person name="Vieira V."/>
        </authorList>
    </citation>
    <scope>NUCLEOTIDE SEQUENCE [LARGE SCALE GENOMIC DNA]</scope>
    <source>
        <strain evidence="1 2">B190/17</strain>
    </source>
</reference>
<comment type="caution">
    <text evidence="1">The sequence shown here is derived from an EMBL/GenBank/DDBJ whole genome shotgun (WGS) entry which is preliminary data.</text>
</comment>
<name>A0ABW8ICB5_9BACI</name>
<accession>A0ABW8ICB5</accession>
<dbReference type="EMBL" id="JAUIYO010000022">
    <property type="protein sequence ID" value="MFK2827126.1"/>
    <property type="molecule type" value="Genomic_DNA"/>
</dbReference>
<gene>
    <name evidence="1" type="ORF">QYG89_15935</name>
</gene>
<proteinExistence type="predicted"/>
<protein>
    <submittedName>
        <fullName evidence="1">Uncharacterized protein</fullName>
    </submittedName>
</protein>
<dbReference type="RefSeq" id="WP_404319107.1">
    <property type="nucleotide sequence ID" value="NZ_JAUIYO010000022.1"/>
</dbReference>